<evidence type="ECO:0000313" key="1">
    <source>
        <dbReference type="EMBL" id="KZT66504.1"/>
    </source>
</evidence>
<proteinExistence type="predicted"/>
<dbReference type="OrthoDB" id="3011085at2759"/>
<protein>
    <submittedName>
        <fullName evidence="1">Uncharacterized protein</fullName>
    </submittedName>
</protein>
<reference evidence="1 2" key="1">
    <citation type="journal article" date="2016" name="Mol. Biol. Evol.">
        <title>Comparative Genomics of Early-Diverging Mushroom-Forming Fungi Provides Insights into the Origins of Lignocellulose Decay Capabilities.</title>
        <authorList>
            <person name="Nagy L.G."/>
            <person name="Riley R."/>
            <person name="Tritt A."/>
            <person name="Adam C."/>
            <person name="Daum C."/>
            <person name="Floudas D."/>
            <person name="Sun H."/>
            <person name="Yadav J.S."/>
            <person name="Pangilinan J."/>
            <person name="Larsson K.H."/>
            <person name="Matsuura K."/>
            <person name="Barry K."/>
            <person name="Labutti K."/>
            <person name="Kuo R."/>
            <person name="Ohm R.A."/>
            <person name="Bhattacharya S.S."/>
            <person name="Shirouzu T."/>
            <person name="Yoshinaga Y."/>
            <person name="Martin F.M."/>
            <person name="Grigoriev I.V."/>
            <person name="Hibbett D.S."/>
        </authorList>
    </citation>
    <scope>NUCLEOTIDE SEQUENCE [LARGE SCALE GENOMIC DNA]</scope>
    <source>
        <strain evidence="1 2">L-15889</strain>
    </source>
</reference>
<dbReference type="EMBL" id="KV429088">
    <property type="protein sequence ID" value="KZT66504.1"/>
    <property type="molecule type" value="Genomic_DNA"/>
</dbReference>
<dbReference type="Proteomes" id="UP000076727">
    <property type="component" value="Unassembled WGS sequence"/>
</dbReference>
<gene>
    <name evidence="1" type="ORF">DAEQUDRAFT_767967</name>
</gene>
<sequence length="160" mass="17483">MKATTTLANCWVQIARAYPGWDNAWDWLDEVLENGKQPKKASRSPFDTALALGDELLAQFTVLPQNFKTLAEVERVAKVSLSGQKCGREEGDSPEWSLAHLVQQCLRELKGASYLVRGKVDVRVLAKDAIGGESLAEVDGVFGALHAPLIGSLIRKAHDL</sequence>
<dbReference type="AlphaFoldDB" id="A0A165N4J7"/>
<accession>A0A165N4J7</accession>
<keyword evidence="2" id="KW-1185">Reference proteome</keyword>
<evidence type="ECO:0000313" key="2">
    <source>
        <dbReference type="Proteomes" id="UP000076727"/>
    </source>
</evidence>
<name>A0A165N4J7_9APHY</name>
<organism evidence="1 2">
    <name type="scientific">Daedalea quercina L-15889</name>
    <dbReference type="NCBI Taxonomy" id="1314783"/>
    <lineage>
        <taxon>Eukaryota</taxon>
        <taxon>Fungi</taxon>
        <taxon>Dikarya</taxon>
        <taxon>Basidiomycota</taxon>
        <taxon>Agaricomycotina</taxon>
        <taxon>Agaricomycetes</taxon>
        <taxon>Polyporales</taxon>
        <taxon>Fomitopsis</taxon>
    </lineage>
</organism>